<name>A0A8J3FGC7_9ACTN</name>
<organism evidence="8 9">
    <name type="scientific">Pilimelia terevasa</name>
    <dbReference type="NCBI Taxonomy" id="53372"/>
    <lineage>
        <taxon>Bacteria</taxon>
        <taxon>Bacillati</taxon>
        <taxon>Actinomycetota</taxon>
        <taxon>Actinomycetes</taxon>
        <taxon>Micromonosporales</taxon>
        <taxon>Micromonosporaceae</taxon>
        <taxon>Pilimelia</taxon>
    </lineage>
</organism>
<feature type="transmembrane region" description="Helical" evidence="6">
    <location>
        <begin position="72"/>
        <end position="92"/>
    </location>
</feature>
<feature type="transmembrane region" description="Helical" evidence="6">
    <location>
        <begin position="443"/>
        <end position="461"/>
    </location>
</feature>
<feature type="transmembrane region" description="Helical" evidence="6">
    <location>
        <begin position="169"/>
        <end position="190"/>
    </location>
</feature>
<feature type="domain" description="ResB-like" evidence="7">
    <location>
        <begin position="15"/>
        <end position="498"/>
    </location>
</feature>
<keyword evidence="3" id="KW-0201">Cytochrome c-type biogenesis</keyword>
<keyword evidence="4 6" id="KW-1133">Transmembrane helix</keyword>
<dbReference type="GO" id="GO:0016020">
    <property type="term" value="C:membrane"/>
    <property type="evidence" value="ECO:0007669"/>
    <property type="project" value="UniProtKB-SubCell"/>
</dbReference>
<proteinExistence type="predicted"/>
<dbReference type="PANTHER" id="PTHR31566:SF0">
    <property type="entry name" value="CYTOCHROME C BIOGENESIS PROTEIN CCS1, CHLOROPLASTIC"/>
    <property type="match status" value="1"/>
</dbReference>
<comment type="subcellular location">
    <subcellularLocation>
        <location evidence="1">Membrane</location>
        <topology evidence="1">Multi-pass membrane protein</topology>
    </subcellularLocation>
</comment>
<sequence length="519" mass="55794">MTAFLRNSWRQLTSMRTALVLLFLLAVAAVPGSVLPQKGVKVEDVEAYARAHPDLAPWVDRLWGFEVFTSPWFAAIYLLLFTSLVGCILPRARAHWRAVWARPPAVPRNLDRLPQHAAPADAAGDAAAAAAAAAARLRRGRWRVAARAEGEGAWGVSAEKGHLKETGNLLFHTALIAVLLGVAVGSWYGWSGNRLVVAGPDYAFCNTVQQYDEFTAGPRVDPAALPPFCIELTDFHARFLPSGQPAAFRARVAVDGDGRPRREVPVAVNNPLRLDGANAYLLGHGFAPVLRYTDRFGRAQTTAVPFLPVDDLSTGEGAAKFPDANVDPRTGARDPRLQVAFEGLFLPTVPDAPPFTRSAFPEERAPGVLLWAYRGNLGEDAGIPGSVYRLDQAAVAAGALKQVGEPKLLRRGETWTLDDRTTVEFLGTRRWVTVSVRHDPGQVPVLAGVAVVLVGLTGSLFGRRRRVFLRFTPAAGGGCQVRAGGLPRTDYPGFADEFSQVVAGAVGAPAQVRDRGGTD</sequence>
<dbReference type="AlphaFoldDB" id="A0A8J3FGC7"/>
<evidence type="ECO:0000256" key="6">
    <source>
        <dbReference type="SAM" id="Phobius"/>
    </source>
</evidence>
<evidence type="ECO:0000256" key="5">
    <source>
        <dbReference type="ARBA" id="ARBA00023136"/>
    </source>
</evidence>
<evidence type="ECO:0000259" key="7">
    <source>
        <dbReference type="Pfam" id="PF05140"/>
    </source>
</evidence>
<keyword evidence="9" id="KW-1185">Reference proteome</keyword>
<evidence type="ECO:0000256" key="1">
    <source>
        <dbReference type="ARBA" id="ARBA00004141"/>
    </source>
</evidence>
<comment type="caution">
    <text evidence="8">The sequence shown here is derived from an EMBL/GenBank/DDBJ whole genome shotgun (WGS) entry which is preliminary data.</text>
</comment>
<evidence type="ECO:0000313" key="9">
    <source>
        <dbReference type="Proteomes" id="UP000662200"/>
    </source>
</evidence>
<evidence type="ECO:0000256" key="4">
    <source>
        <dbReference type="ARBA" id="ARBA00022989"/>
    </source>
</evidence>
<dbReference type="InterPro" id="IPR007816">
    <property type="entry name" value="ResB-like_domain"/>
</dbReference>
<gene>
    <name evidence="8" type="ORF">GCM10010124_12660</name>
</gene>
<dbReference type="EMBL" id="BMQC01000003">
    <property type="protein sequence ID" value="GGK21649.1"/>
    <property type="molecule type" value="Genomic_DNA"/>
</dbReference>
<reference evidence="8" key="2">
    <citation type="submission" date="2020-09" db="EMBL/GenBank/DDBJ databases">
        <authorList>
            <person name="Sun Q."/>
            <person name="Ohkuma M."/>
        </authorList>
    </citation>
    <scope>NUCLEOTIDE SEQUENCE</scope>
    <source>
        <strain evidence="8">JCM 3091</strain>
    </source>
</reference>
<dbReference type="PANTHER" id="PTHR31566">
    <property type="entry name" value="CYTOCHROME C BIOGENESIS PROTEIN CCS1, CHLOROPLASTIC"/>
    <property type="match status" value="1"/>
</dbReference>
<dbReference type="InterPro" id="IPR023494">
    <property type="entry name" value="Cyt_c_bgen_Ccs1/CcsB/ResB"/>
</dbReference>
<keyword evidence="2 6" id="KW-0812">Transmembrane</keyword>
<reference evidence="8" key="1">
    <citation type="journal article" date="2014" name="Int. J. Syst. Evol. Microbiol.">
        <title>Complete genome sequence of Corynebacterium casei LMG S-19264T (=DSM 44701T), isolated from a smear-ripened cheese.</title>
        <authorList>
            <consortium name="US DOE Joint Genome Institute (JGI-PGF)"/>
            <person name="Walter F."/>
            <person name="Albersmeier A."/>
            <person name="Kalinowski J."/>
            <person name="Ruckert C."/>
        </authorList>
    </citation>
    <scope>NUCLEOTIDE SEQUENCE</scope>
    <source>
        <strain evidence="8">JCM 3091</strain>
    </source>
</reference>
<accession>A0A8J3FGC7</accession>
<evidence type="ECO:0000256" key="3">
    <source>
        <dbReference type="ARBA" id="ARBA00022748"/>
    </source>
</evidence>
<protein>
    <submittedName>
        <fullName evidence="8">Putative cytochrome C biogenesis protein ResB</fullName>
    </submittedName>
</protein>
<evidence type="ECO:0000313" key="8">
    <source>
        <dbReference type="EMBL" id="GGK21649.1"/>
    </source>
</evidence>
<evidence type="ECO:0000256" key="2">
    <source>
        <dbReference type="ARBA" id="ARBA00022692"/>
    </source>
</evidence>
<dbReference type="Pfam" id="PF05140">
    <property type="entry name" value="ResB"/>
    <property type="match status" value="1"/>
</dbReference>
<dbReference type="Proteomes" id="UP000662200">
    <property type="component" value="Unassembled WGS sequence"/>
</dbReference>
<keyword evidence="5 6" id="KW-0472">Membrane</keyword>
<dbReference type="GO" id="GO:0017004">
    <property type="term" value="P:cytochrome complex assembly"/>
    <property type="evidence" value="ECO:0007669"/>
    <property type="project" value="UniProtKB-KW"/>
</dbReference>